<dbReference type="PANTHER" id="PTHR15431">
    <property type="entry name" value="FGFR1 ONCOGENE PARTNER/LISH DOMAIN-CONTAINING PROTEIN"/>
    <property type="match status" value="1"/>
</dbReference>
<keyword evidence="4" id="KW-0963">Cytoplasm</keyword>
<dbReference type="InterPro" id="IPR006594">
    <property type="entry name" value="LisH"/>
</dbReference>
<dbReference type="GO" id="GO:0034453">
    <property type="term" value="P:microtubule anchoring"/>
    <property type="evidence" value="ECO:0007669"/>
    <property type="project" value="InterPro"/>
</dbReference>
<dbReference type="Gene3D" id="1.20.960.40">
    <property type="match status" value="1"/>
</dbReference>
<protein>
    <recommendedName>
        <fullName evidence="8">FGFR1 oncogene partner (FOP) N-terminal dimerisation domain-containing protein</fullName>
    </recommendedName>
</protein>
<evidence type="ECO:0000256" key="2">
    <source>
        <dbReference type="ARBA" id="ARBA00004300"/>
    </source>
</evidence>
<comment type="caution">
    <text evidence="9">The sequence shown here is derived from an EMBL/GenBank/DDBJ whole genome shotgun (WGS) entry which is preliminary data.</text>
</comment>
<dbReference type="Pfam" id="PF09398">
    <property type="entry name" value="FOP_dimer"/>
    <property type="match status" value="1"/>
</dbReference>
<dbReference type="GO" id="GO:0030030">
    <property type="term" value="P:cell projection organization"/>
    <property type="evidence" value="ECO:0007669"/>
    <property type="project" value="UniProtKB-KW"/>
</dbReference>
<accession>A0A820U741</accession>
<gene>
    <name evidence="9" type="ORF">TOA249_LOCUS1528</name>
</gene>
<reference evidence="9" key="1">
    <citation type="submission" date="2021-02" db="EMBL/GenBank/DDBJ databases">
        <authorList>
            <person name="Nowell W R."/>
        </authorList>
    </citation>
    <scope>NUCLEOTIDE SEQUENCE</scope>
</reference>
<keyword evidence="5" id="KW-0970">Cilium biogenesis/degradation</keyword>
<dbReference type="EMBL" id="CAJOBS010000043">
    <property type="protein sequence ID" value="CAF4478122.1"/>
    <property type="molecule type" value="Genomic_DNA"/>
</dbReference>
<proteinExistence type="inferred from homology"/>
<dbReference type="InterPro" id="IPR018993">
    <property type="entry name" value="FOP_dimerisation-dom_N"/>
</dbReference>
<evidence type="ECO:0000256" key="4">
    <source>
        <dbReference type="ARBA" id="ARBA00022490"/>
    </source>
</evidence>
<feature type="domain" description="FGFR1 oncogene partner (FOP) N-terminal dimerisation" evidence="8">
    <location>
        <begin position="50"/>
        <end position="120"/>
    </location>
</feature>
<sequence length="138" mass="15486">MNTLEDLRSAVKQTLEQNGALAATRAKLRADIFKTLEDPSEVKPRIPHENLLINELILEYLNYNNLHCAASVLSVESGQPTPSLGRAFVAEQLNIHEDDKTRQVILQFGEERPLLYSLLSHFATNSKMARRTLSNGTN</sequence>
<dbReference type="Proteomes" id="UP000663838">
    <property type="component" value="Unassembled WGS sequence"/>
</dbReference>
<evidence type="ECO:0000256" key="7">
    <source>
        <dbReference type="ARBA" id="ARBA00023273"/>
    </source>
</evidence>
<dbReference type="PANTHER" id="PTHR15431:SF4">
    <property type="entry name" value="PROTEIN TONNEAU 1B"/>
    <property type="match status" value="1"/>
</dbReference>
<keyword evidence="6" id="KW-0206">Cytoskeleton</keyword>
<evidence type="ECO:0000256" key="1">
    <source>
        <dbReference type="ARBA" id="ARBA00004120"/>
    </source>
</evidence>
<comment type="subcellular location">
    <subcellularLocation>
        <location evidence="1">Cytoplasm</location>
        <location evidence="1">Cytoskeleton</location>
        <location evidence="1">Cilium basal body</location>
    </subcellularLocation>
    <subcellularLocation>
        <location evidence="2">Cytoplasm</location>
        <location evidence="2">Cytoskeleton</location>
        <location evidence="2">Microtubule organizing center</location>
        <location evidence="2">Centrosome</location>
    </subcellularLocation>
</comment>
<name>A0A820U741_9BILA</name>
<evidence type="ECO:0000313" key="10">
    <source>
        <dbReference type="Proteomes" id="UP000663838"/>
    </source>
</evidence>
<evidence type="ECO:0000259" key="8">
    <source>
        <dbReference type="Pfam" id="PF09398"/>
    </source>
</evidence>
<keyword evidence="7" id="KW-0966">Cell projection</keyword>
<organism evidence="9 10">
    <name type="scientific">Rotaria socialis</name>
    <dbReference type="NCBI Taxonomy" id="392032"/>
    <lineage>
        <taxon>Eukaryota</taxon>
        <taxon>Metazoa</taxon>
        <taxon>Spiralia</taxon>
        <taxon>Gnathifera</taxon>
        <taxon>Rotifera</taxon>
        <taxon>Eurotatoria</taxon>
        <taxon>Bdelloidea</taxon>
        <taxon>Philodinida</taxon>
        <taxon>Philodinidae</taxon>
        <taxon>Rotaria</taxon>
    </lineage>
</organism>
<dbReference type="PROSITE" id="PS50896">
    <property type="entry name" value="LISH"/>
    <property type="match status" value="1"/>
</dbReference>
<evidence type="ECO:0000313" key="9">
    <source>
        <dbReference type="EMBL" id="CAF4478122.1"/>
    </source>
</evidence>
<dbReference type="AlphaFoldDB" id="A0A820U741"/>
<evidence type="ECO:0000256" key="3">
    <source>
        <dbReference type="ARBA" id="ARBA00005385"/>
    </source>
</evidence>
<comment type="similarity">
    <text evidence="3">Belongs to the CEP43 family.</text>
</comment>
<evidence type="ECO:0000256" key="5">
    <source>
        <dbReference type="ARBA" id="ARBA00022794"/>
    </source>
</evidence>
<evidence type="ECO:0000256" key="6">
    <source>
        <dbReference type="ARBA" id="ARBA00023212"/>
    </source>
</evidence>
<dbReference type="GO" id="GO:0005813">
    <property type="term" value="C:centrosome"/>
    <property type="evidence" value="ECO:0007669"/>
    <property type="project" value="UniProtKB-SubCell"/>
</dbReference>